<dbReference type="WBParaSite" id="MCOS_0000355401-mRNA-1">
    <property type="protein sequence ID" value="MCOS_0000355401-mRNA-1"/>
    <property type="gene ID" value="MCOS_0000355401"/>
</dbReference>
<dbReference type="AlphaFoldDB" id="A0A0R3U9F6"/>
<reference evidence="4" key="1">
    <citation type="submission" date="2017-02" db="UniProtKB">
        <authorList>
            <consortium name="WormBaseParasite"/>
        </authorList>
    </citation>
    <scope>IDENTIFICATION</scope>
</reference>
<dbReference type="Proteomes" id="UP000267029">
    <property type="component" value="Unassembled WGS sequence"/>
</dbReference>
<keyword evidence="1" id="KW-1133">Transmembrane helix</keyword>
<evidence type="ECO:0000313" key="2">
    <source>
        <dbReference type="EMBL" id="VDD77552.1"/>
    </source>
</evidence>
<proteinExistence type="predicted"/>
<sequence length="82" mass="9663">MKSLKDFFLRATPIAGTIIVAGYFVALTRERLRRQKEPLSFTENVDEAQLYSFMSKSGKKIDINNWENKRVYRAWEDDTKTK</sequence>
<evidence type="ECO:0000313" key="4">
    <source>
        <dbReference type="WBParaSite" id="MCOS_0000355401-mRNA-1"/>
    </source>
</evidence>
<gene>
    <name evidence="2" type="ORF">MCOS_LOCUS3555</name>
</gene>
<keyword evidence="3" id="KW-1185">Reference proteome</keyword>
<accession>A0A0R3U9F6</accession>
<evidence type="ECO:0000313" key="3">
    <source>
        <dbReference type="Proteomes" id="UP000267029"/>
    </source>
</evidence>
<reference evidence="2 3" key="2">
    <citation type="submission" date="2018-10" db="EMBL/GenBank/DDBJ databases">
        <authorList>
            <consortium name="Pathogen Informatics"/>
        </authorList>
    </citation>
    <scope>NUCLEOTIDE SEQUENCE [LARGE SCALE GENOMIC DNA]</scope>
</reference>
<feature type="transmembrane region" description="Helical" evidence="1">
    <location>
        <begin position="7"/>
        <end position="26"/>
    </location>
</feature>
<dbReference type="OrthoDB" id="6227621at2759"/>
<organism evidence="4">
    <name type="scientific">Mesocestoides corti</name>
    <name type="common">Flatworm</name>
    <dbReference type="NCBI Taxonomy" id="53468"/>
    <lineage>
        <taxon>Eukaryota</taxon>
        <taxon>Metazoa</taxon>
        <taxon>Spiralia</taxon>
        <taxon>Lophotrochozoa</taxon>
        <taxon>Platyhelminthes</taxon>
        <taxon>Cestoda</taxon>
        <taxon>Eucestoda</taxon>
        <taxon>Cyclophyllidea</taxon>
        <taxon>Mesocestoididae</taxon>
        <taxon>Mesocestoides</taxon>
    </lineage>
</organism>
<keyword evidence="1" id="KW-0812">Transmembrane</keyword>
<name>A0A0R3U9F6_MESCO</name>
<evidence type="ECO:0000256" key="1">
    <source>
        <dbReference type="SAM" id="Phobius"/>
    </source>
</evidence>
<dbReference type="EMBL" id="UXSR01000849">
    <property type="protein sequence ID" value="VDD77552.1"/>
    <property type="molecule type" value="Genomic_DNA"/>
</dbReference>
<keyword evidence="1" id="KW-0472">Membrane</keyword>
<protein>
    <submittedName>
        <fullName evidence="4">Cytochrome c oxidase assembly protein COX16 homolog, mitochondrial</fullName>
    </submittedName>
</protein>